<sequence length="644" mass="75997">MKNIWMMEELIESFTLLPEELHMVLSKSKDARLGFAILFKYFQNECKFPEHKSQFPKQVIQYIAKQIETQECMLENYNLNGRSVRHHKVQIRNYFGFRLPNNDDSEKVTKWLLALIDFNRANRDSLKEHVFAYFRKKRIEPSSNERIEKIISSVLNTFENRFFNNTFKKLSSESLDGIDTLIRGLSDENNEENLFNELRSDPGRLGLETIFLEIKKLRTIRNLNIPDTIFDNIPKKVLKKYKQRVGSEDIRELRRHPEPIRYTLLSIFFWLRSREITDNLIELLIQVIHKIKVRAERRIDKEFINDFKRANGKTNILYKMAELALANPDEKVKDAIFPIITEKTLNDLVKEYRHSGSAYNKKVHTVMRASYGRHYRRMIPQLLHILEFKSNNEIHRPVMEALELIKRYAHTSLHHFPANEYVPIEGVIRAKWKDSIVEVDNRGRSRINRINYEIFTLQSLRDKLRCKEIWVLGADRYRNPDQDLPADFEINRKENYKALNKPLDARNLISHLQNKMINSLDSLNKDITKNPKVRITTKGNGWISISPSEPQAESQNLIKLKSQIASKWPMTNLLDVLKETDLQLSFTDNFKTMGVREQLNRRIIQKRLILALYGLGTNTSLKRVASGNHGEKYKDLFVYTKKIH</sequence>
<dbReference type="EMBL" id="FRAG01000003">
    <property type="protein sequence ID" value="SHJ58891.1"/>
    <property type="molecule type" value="Genomic_DNA"/>
</dbReference>
<dbReference type="InterPro" id="IPR025296">
    <property type="entry name" value="DUF4158"/>
</dbReference>
<feature type="domain" description="DUF4158" evidence="2">
    <location>
        <begin position="8"/>
        <end position="154"/>
    </location>
</feature>
<dbReference type="RefSeq" id="WP_073146733.1">
    <property type="nucleotide sequence ID" value="NZ_FRAG01000003.1"/>
</dbReference>
<reference evidence="3 4" key="1">
    <citation type="submission" date="2016-11" db="EMBL/GenBank/DDBJ databases">
        <authorList>
            <person name="Jaros S."/>
            <person name="Januszkiewicz K."/>
            <person name="Wedrychowicz H."/>
        </authorList>
    </citation>
    <scope>NUCLEOTIDE SEQUENCE [LARGE SCALE GENOMIC DNA]</scope>
    <source>
        <strain evidence="3 4">DSM 15212</strain>
    </source>
</reference>
<dbReference type="Pfam" id="PF13700">
    <property type="entry name" value="DUF4158"/>
    <property type="match status" value="1"/>
</dbReference>
<evidence type="ECO:0000313" key="4">
    <source>
        <dbReference type="Proteomes" id="UP000184465"/>
    </source>
</evidence>
<dbReference type="Proteomes" id="UP000184465">
    <property type="component" value="Unassembled WGS sequence"/>
</dbReference>
<dbReference type="AlphaFoldDB" id="A0A1M6KJ86"/>
<dbReference type="STRING" id="1121301.SAMN02745912_00423"/>
<dbReference type="GO" id="GO:0004803">
    <property type="term" value="F:transposase activity"/>
    <property type="evidence" value="ECO:0007669"/>
    <property type="project" value="InterPro"/>
</dbReference>
<organism evidence="3 4">
    <name type="scientific">Paramaledivibacter caminithermalis (strain DSM 15212 / CIP 107654 / DViRD3)</name>
    <name type="common">Clostridium caminithermale</name>
    <dbReference type="NCBI Taxonomy" id="1121301"/>
    <lineage>
        <taxon>Bacteria</taxon>
        <taxon>Bacillati</taxon>
        <taxon>Bacillota</taxon>
        <taxon>Clostridia</taxon>
        <taxon>Peptostreptococcales</taxon>
        <taxon>Caminicellaceae</taxon>
        <taxon>Paramaledivibacter</taxon>
    </lineage>
</organism>
<dbReference type="Pfam" id="PF01526">
    <property type="entry name" value="DDE_Tnp_Tn3"/>
    <property type="match status" value="1"/>
</dbReference>
<evidence type="ECO:0000259" key="1">
    <source>
        <dbReference type="Pfam" id="PF01526"/>
    </source>
</evidence>
<feature type="domain" description="Tn3 transposase DDE" evidence="1">
    <location>
        <begin position="575"/>
        <end position="637"/>
    </location>
</feature>
<dbReference type="InterPro" id="IPR002513">
    <property type="entry name" value="Tn3_Tnp_DDE_dom"/>
</dbReference>
<proteinExistence type="predicted"/>
<accession>A0A1M6KJ86</accession>
<keyword evidence="4" id="KW-1185">Reference proteome</keyword>
<evidence type="ECO:0000313" key="3">
    <source>
        <dbReference type="EMBL" id="SHJ58891.1"/>
    </source>
</evidence>
<dbReference type="GO" id="GO:0006313">
    <property type="term" value="P:DNA transposition"/>
    <property type="evidence" value="ECO:0007669"/>
    <property type="project" value="InterPro"/>
</dbReference>
<protein>
    <submittedName>
        <fullName evidence="3">Tn3 transposase DDE domain-containing protein</fullName>
    </submittedName>
</protein>
<name>A0A1M6KJ86_PARC5</name>
<gene>
    <name evidence="3" type="ORF">SAMN02745912_00423</name>
</gene>
<evidence type="ECO:0000259" key="2">
    <source>
        <dbReference type="Pfam" id="PF13700"/>
    </source>
</evidence>